<dbReference type="SUPFAM" id="SSF161070">
    <property type="entry name" value="SNF-like"/>
    <property type="match status" value="1"/>
</dbReference>
<evidence type="ECO:0000256" key="3">
    <source>
        <dbReference type="ARBA" id="ARBA00022692"/>
    </source>
</evidence>
<feature type="transmembrane region" description="Helical" evidence="6">
    <location>
        <begin position="97"/>
        <end position="119"/>
    </location>
</feature>
<keyword evidence="4 6" id="KW-1133">Transmembrane helix</keyword>
<feature type="transmembrane region" description="Helical" evidence="6">
    <location>
        <begin position="268"/>
        <end position="294"/>
    </location>
</feature>
<dbReference type="InterPro" id="IPR000175">
    <property type="entry name" value="Na/ntran_symport"/>
</dbReference>
<sequence>MAHKGAAKGGGVAEGREQWSSQYGFLLAAIGSAVGLGNIWRFPGVAYENGGGAFLVPYLVALLTAGIPILLLDYSLGHRYRGSAPAAFRRLGRRFEALGWFQVAVAFVIATYYTVILAWSVRYVGFSVTEAWGEDPAGFFTGDFLQDAGATVTGDVVGGIFWPMVGLWVVALVVMLLGVRRGLEAVNKVAMPLLVVLFGALVVRALFLPGALSGLDAFFTPNWSALLDGSVWLAAYGQIFFSLSIAFGIMLTYASYLPRRSNLAPTGLVAAFANSSFELLAGIGVFATLGFMAVAQGVGFEELPGLTGPILSFVTFPEIISSMPGGPLFGVLFFLSLTLAGFTSLISILQVPSAALQEKFALSRRAATLVVVGGAAVLSVALYSTTSGLAVLDTVDYYVNNFGVVISALLMALLVTYGARKLPELNAHLNAFSTVRIGLWWRVLIAVVAPVLLALMVATAFVDRLSEPYSGYPWTFITIAGWGTLALIAVVAVVLSLVRWRRPVDDLIPEPVDVDERRTR</sequence>
<keyword evidence="5 6" id="KW-0472">Membrane</keyword>
<feature type="transmembrane region" description="Helical" evidence="6">
    <location>
        <begin position="474"/>
        <end position="498"/>
    </location>
</feature>
<feature type="transmembrane region" description="Helical" evidence="6">
    <location>
        <begin position="232"/>
        <end position="256"/>
    </location>
</feature>
<dbReference type="NCBIfam" id="NF037979">
    <property type="entry name" value="Na_transp"/>
    <property type="match status" value="1"/>
</dbReference>
<gene>
    <name evidence="7" type="ORF">ACFO3F_07835</name>
</gene>
<feature type="transmembrane region" description="Helical" evidence="6">
    <location>
        <begin position="23"/>
        <end position="42"/>
    </location>
</feature>
<protein>
    <submittedName>
        <fullName evidence="7">Sodium-dependent transporter</fullName>
    </submittedName>
</protein>
<evidence type="ECO:0000313" key="8">
    <source>
        <dbReference type="Proteomes" id="UP001595955"/>
    </source>
</evidence>
<dbReference type="RefSeq" id="WP_122824138.1">
    <property type="nucleotide sequence ID" value="NZ_CP033325.1"/>
</dbReference>
<dbReference type="EMBL" id="JBHSGF010000004">
    <property type="protein sequence ID" value="MFC4555157.1"/>
    <property type="molecule type" value="Genomic_DNA"/>
</dbReference>
<reference evidence="8" key="1">
    <citation type="journal article" date="2019" name="Int. J. Syst. Evol. Microbiol.">
        <title>The Global Catalogue of Microorganisms (GCM) 10K type strain sequencing project: providing services to taxonomists for standard genome sequencing and annotation.</title>
        <authorList>
            <consortium name="The Broad Institute Genomics Platform"/>
            <consortium name="The Broad Institute Genome Sequencing Center for Infectious Disease"/>
            <person name="Wu L."/>
            <person name="Ma J."/>
        </authorList>
    </citation>
    <scope>NUCLEOTIDE SEQUENCE [LARGE SCALE GENOMIC DNA]</scope>
    <source>
        <strain evidence="8">JCM 3369</strain>
    </source>
</reference>
<dbReference type="InterPro" id="IPR037272">
    <property type="entry name" value="SNS_sf"/>
</dbReference>
<comment type="subcellular location">
    <subcellularLocation>
        <location evidence="1">Membrane</location>
        <topology evidence="1">Multi-pass membrane protein</topology>
    </subcellularLocation>
</comment>
<keyword evidence="2" id="KW-0813">Transport</keyword>
<evidence type="ECO:0000256" key="5">
    <source>
        <dbReference type="ARBA" id="ARBA00023136"/>
    </source>
</evidence>
<evidence type="ECO:0000256" key="1">
    <source>
        <dbReference type="ARBA" id="ARBA00004141"/>
    </source>
</evidence>
<dbReference type="PRINTS" id="PR00176">
    <property type="entry name" value="NANEUSMPORT"/>
</dbReference>
<proteinExistence type="predicted"/>
<evidence type="ECO:0000256" key="4">
    <source>
        <dbReference type="ARBA" id="ARBA00022989"/>
    </source>
</evidence>
<feature type="transmembrane region" description="Helical" evidence="6">
    <location>
        <begin position="328"/>
        <end position="349"/>
    </location>
</feature>
<dbReference type="PANTHER" id="PTHR42948">
    <property type="entry name" value="TRANSPORTER"/>
    <property type="match status" value="1"/>
</dbReference>
<feature type="transmembrane region" description="Helical" evidence="6">
    <location>
        <begin position="439"/>
        <end position="462"/>
    </location>
</feature>
<feature type="transmembrane region" description="Helical" evidence="6">
    <location>
        <begin position="398"/>
        <end position="419"/>
    </location>
</feature>
<dbReference type="PANTHER" id="PTHR42948:SF1">
    <property type="entry name" value="TRANSPORTER"/>
    <property type="match status" value="1"/>
</dbReference>
<evidence type="ECO:0000256" key="2">
    <source>
        <dbReference type="ARBA" id="ARBA00022448"/>
    </source>
</evidence>
<accession>A0ABV9D948</accession>
<organism evidence="7 8">
    <name type="scientific">Georgenia faecalis</name>
    <dbReference type="NCBI Taxonomy" id="2483799"/>
    <lineage>
        <taxon>Bacteria</taxon>
        <taxon>Bacillati</taxon>
        <taxon>Actinomycetota</taxon>
        <taxon>Actinomycetes</taxon>
        <taxon>Micrococcales</taxon>
        <taxon>Bogoriellaceae</taxon>
        <taxon>Georgenia</taxon>
    </lineage>
</organism>
<comment type="caution">
    <text evidence="7">The sequence shown here is derived from an EMBL/GenBank/DDBJ whole genome shotgun (WGS) entry which is preliminary data.</text>
</comment>
<evidence type="ECO:0000256" key="6">
    <source>
        <dbReference type="SAM" id="Phobius"/>
    </source>
</evidence>
<feature type="transmembrane region" description="Helical" evidence="6">
    <location>
        <begin position="54"/>
        <end position="76"/>
    </location>
</feature>
<evidence type="ECO:0000313" key="7">
    <source>
        <dbReference type="EMBL" id="MFC4555157.1"/>
    </source>
</evidence>
<dbReference type="PROSITE" id="PS50267">
    <property type="entry name" value="NA_NEUROTRAN_SYMP_3"/>
    <property type="match status" value="1"/>
</dbReference>
<feature type="transmembrane region" description="Helical" evidence="6">
    <location>
        <begin position="191"/>
        <end position="212"/>
    </location>
</feature>
<keyword evidence="3 6" id="KW-0812">Transmembrane</keyword>
<keyword evidence="8" id="KW-1185">Reference proteome</keyword>
<dbReference type="CDD" id="cd10334">
    <property type="entry name" value="SLC6sbd_u1"/>
    <property type="match status" value="1"/>
</dbReference>
<feature type="transmembrane region" description="Helical" evidence="6">
    <location>
        <begin position="160"/>
        <end position="179"/>
    </location>
</feature>
<feature type="transmembrane region" description="Helical" evidence="6">
    <location>
        <begin position="369"/>
        <end position="392"/>
    </location>
</feature>
<dbReference type="Pfam" id="PF00209">
    <property type="entry name" value="SNF"/>
    <property type="match status" value="2"/>
</dbReference>
<dbReference type="Proteomes" id="UP001595955">
    <property type="component" value="Unassembled WGS sequence"/>
</dbReference>
<name>A0ABV9D948_9MICO</name>